<evidence type="ECO:0000313" key="2">
    <source>
        <dbReference type="EMBL" id="KAL3887587.1"/>
    </source>
</evidence>
<proteinExistence type="predicted"/>
<accession>A0ABD3XR99</accession>
<reference evidence="2 3" key="1">
    <citation type="submission" date="2024-11" db="EMBL/GenBank/DDBJ databases">
        <title>Chromosome-level genome assembly of the freshwater bivalve Anodonta woodiana.</title>
        <authorList>
            <person name="Chen X."/>
        </authorList>
    </citation>
    <scope>NUCLEOTIDE SEQUENCE [LARGE SCALE GENOMIC DNA]</scope>
    <source>
        <strain evidence="2">MN2024</strain>
        <tissue evidence="2">Gills</tissue>
    </source>
</reference>
<keyword evidence="1" id="KW-0472">Membrane</keyword>
<keyword evidence="1" id="KW-1133">Transmembrane helix</keyword>
<name>A0ABD3XR99_SINWO</name>
<evidence type="ECO:0000256" key="1">
    <source>
        <dbReference type="SAM" id="Phobius"/>
    </source>
</evidence>
<keyword evidence="1" id="KW-0812">Transmembrane</keyword>
<dbReference type="EMBL" id="JBJQND010000002">
    <property type="protein sequence ID" value="KAL3887587.1"/>
    <property type="molecule type" value="Genomic_DNA"/>
</dbReference>
<keyword evidence="3" id="KW-1185">Reference proteome</keyword>
<protein>
    <submittedName>
        <fullName evidence="2">Uncharacterized protein</fullName>
    </submittedName>
</protein>
<evidence type="ECO:0000313" key="3">
    <source>
        <dbReference type="Proteomes" id="UP001634394"/>
    </source>
</evidence>
<organism evidence="2 3">
    <name type="scientific">Sinanodonta woodiana</name>
    <name type="common">Chinese pond mussel</name>
    <name type="synonym">Anodonta woodiana</name>
    <dbReference type="NCBI Taxonomy" id="1069815"/>
    <lineage>
        <taxon>Eukaryota</taxon>
        <taxon>Metazoa</taxon>
        <taxon>Spiralia</taxon>
        <taxon>Lophotrochozoa</taxon>
        <taxon>Mollusca</taxon>
        <taxon>Bivalvia</taxon>
        <taxon>Autobranchia</taxon>
        <taxon>Heteroconchia</taxon>
        <taxon>Palaeoheterodonta</taxon>
        <taxon>Unionida</taxon>
        <taxon>Unionoidea</taxon>
        <taxon>Unionidae</taxon>
        <taxon>Unioninae</taxon>
        <taxon>Sinanodonta</taxon>
    </lineage>
</organism>
<gene>
    <name evidence="2" type="ORF">ACJMK2_027526</name>
</gene>
<dbReference type="Proteomes" id="UP001634394">
    <property type="component" value="Unassembled WGS sequence"/>
</dbReference>
<feature type="non-terminal residue" evidence="2">
    <location>
        <position position="1"/>
    </location>
</feature>
<dbReference type="AlphaFoldDB" id="A0ABD3XR99"/>
<comment type="caution">
    <text evidence="2">The sequence shown here is derived from an EMBL/GenBank/DDBJ whole genome shotgun (WGS) entry which is preliminary data.</text>
</comment>
<sequence length="106" mass="11169">ETMHSPLLDVSASAGISVGGTVGVGVGGAVGGIVLGLIGAIIAFTIRKQLNGSKCSCFRSKRRTDEELHTYSNTEMNPQTVKPIYEELNKANTEGSVYDKISPQSL</sequence>
<feature type="transmembrane region" description="Helical" evidence="1">
    <location>
        <begin position="20"/>
        <end position="44"/>
    </location>
</feature>